<dbReference type="PROSITE" id="PS00108">
    <property type="entry name" value="PROTEIN_KINASE_ST"/>
    <property type="match status" value="1"/>
</dbReference>
<dbReference type="InterPro" id="IPR000719">
    <property type="entry name" value="Prot_kinase_dom"/>
</dbReference>
<evidence type="ECO:0000313" key="3">
    <source>
        <dbReference type="Proteomes" id="UP000054248"/>
    </source>
</evidence>
<dbReference type="SMART" id="SM00220">
    <property type="entry name" value="S_TKc"/>
    <property type="match status" value="1"/>
</dbReference>
<dbReference type="GO" id="GO:0005524">
    <property type="term" value="F:ATP binding"/>
    <property type="evidence" value="ECO:0007669"/>
    <property type="project" value="InterPro"/>
</dbReference>
<dbReference type="EMBL" id="KN823153">
    <property type="protein sequence ID" value="KIO20983.1"/>
    <property type="molecule type" value="Genomic_DNA"/>
</dbReference>
<dbReference type="GO" id="GO:0004674">
    <property type="term" value="F:protein serine/threonine kinase activity"/>
    <property type="evidence" value="ECO:0007669"/>
    <property type="project" value="TreeGrafter"/>
</dbReference>
<gene>
    <name evidence="2" type="ORF">M407DRAFT_219483</name>
</gene>
<evidence type="ECO:0000313" key="2">
    <source>
        <dbReference type="EMBL" id="KIO20983.1"/>
    </source>
</evidence>
<dbReference type="PANTHER" id="PTHR44329">
    <property type="entry name" value="SERINE/THREONINE-PROTEIN KINASE TNNI3K-RELATED"/>
    <property type="match status" value="1"/>
</dbReference>
<sequence length="225" mass="25155">MAIWFKLDHPNINTLVGVYWRNDQYYVVSPWMKNGQYLVVHKEKHTVRRVKSVAEAVAYLHHNNIVHGDLKLDNVLLTSSGEAKLTDFGLAKYLDPDFPTSVGTRGAGSVPWQAPEVLLGGRRSKASDVWGFGMMIVELLIRKPPFWAPEMIPAAIIYRIINGQNQPSSEQVNLLYAPSCWPQFWDIAADCRNPEPSTRPAIGSIVDQLTAIQRVPEATSTACSL</sequence>
<dbReference type="InterPro" id="IPR051681">
    <property type="entry name" value="Ser/Thr_Kinases-Pseudokinases"/>
</dbReference>
<keyword evidence="3" id="KW-1185">Reference proteome</keyword>
<protein>
    <recommendedName>
        <fullName evidence="1">Protein kinase domain-containing protein</fullName>
    </recommendedName>
</protein>
<reference evidence="3" key="2">
    <citation type="submission" date="2015-01" db="EMBL/GenBank/DDBJ databases">
        <title>Evolutionary Origins and Diversification of the Mycorrhizal Mutualists.</title>
        <authorList>
            <consortium name="DOE Joint Genome Institute"/>
            <consortium name="Mycorrhizal Genomics Consortium"/>
            <person name="Kohler A."/>
            <person name="Kuo A."/>
            <person name="Nagy L.G."/>
            <person name="Floudas D."/>
            <person name="Copeland A."/>
            <person name="Barry K.W."/>
            <person name="Cichocki N."/>
            <person name="Veneault-Fourrey C."/>
            <person name="LaButti K."/>
            <person name="Lindquist E.A."/>
            <person name="Lipzen A."/>
            <person name="Lundell T."/>
            <person name="Morin E."/>
            <person name="Murat C."/>
            <person name="Riley R."/>
            <person name="Ohm R."/>
            <person name="Sun H."/>
            <person name="Tunlid A."/>
            <person name="Henrissat B."/>
            <person name="Grigoriev I.V."/>
            <person name="Hibbett D.S."/>
            <person name="Martin F."/>
        </authorList>
    </citation>
    <scope>NUCLEOTIDE SEQUENCE [LARGE SCALE GENOMIC DNA]</scope>
    <source>
        <strain evidence="3">MUT 4182</strain>
    </source>
</reference>
<dbReference type="STRING" id="1051891.A0A0C3KHN1"/>
<dbReference type="InterPro" id="IPR008271">
    <property type="entry name" value="Ser/Thr_kinase_AS"/>
</dbReference>
<dbReference type="PANTHER" id="PTHR44329:SF214">
    <property type="entry name" value="PROTEIN KINASE DOMAIN-CONTAINING PROTEIN"/>
    <property type="match status" value="1"/>
</dbReference>
<dbReference type="Pfam" id="PF00069">
    <property type="entry name" value="Pkinase"/>
    <property type="match status" value="1"/>
</dbReference>
<reference evidence="2 3" key="1">
    <citation type="submission" date="2014-04" db="EMBL/GenBank/DDBJ databases">
        <authorList>
            <consortium name="DOE Joint Genome Institute"/>
            <person name="Kuo A."/>
            <person name="Girlanda M."/>
            <person name="Perotto S."/>
            <person name="Kohler A."/>
            <person name="Nagy L.G."/>
            <person name="Floudas D."/>
            <person name="Copeland A."/>
            <person name="Barry K.W."/>
            <person name="Cichocki N."/>
            <person name="Veneault-Fourrey C."/>
            <person name="LaButti K."/>
            <person name="Lindquist E.A."/>
            <person name="Lipzen A."/>
            <person name="Lundell T."/>
            <person name="Morin E."/>
            <person name="Murat C."/>
            <person name="Sun H."/>
            <person name="Tunlid A."/>
            <person name="Henrissat B."/>
            <person name="Grigoriev I.V."/>
            <person name="Hibbett D.S."/>
            <person name="Martin F."/>
            <person name="Nordberg H.P."/>
            <person name="Cantor M.N."/>
            <person name="Hua S.X."/>
        </authorList>
    </citation>
    <scope>NUCLEOTIDE SEQUENCE [LARGE SCALE GENOMIC DNA]</scope>
    <source>
        <strain evidence="2 3">MUT 4182</strain>
    </source>
</reference>
<dbReference type="InterPro" id="IPR011009">
    <property type="entry name" value="Kinase-like_dom_sf"/>
</dbReference>
<dbReference type="HOGENOM" id="CLU_000288_7_18_1"/>
<dbReference type="PROSITE" id="PS50011">
    <property type="entry name" value="PROTEIN_KINASE_DOM"/>
    <property type="match status" value="1"/>
</dbReference>
<dbReference type="Gene3D" id="1.10.510.10">
    <property type="entry name" value="Transferase(Phosphotransferase) domain 1"/>
    <property type="match status" value="1"/>
</dbReference>
<evidence type="ECO:0000259" key="1">
    <source>
        <dbReference type="PROSITE" id="PS50011"/>
    </source>
</evidence>
<dbReference type="Proteomes" id="UP000054248">
    <property type="component" value="Unassembled WGS sequence"/>
</dbReference>
<dbReference type="OrthoDB" id="4062651at2759"/>
<proteinExistence type="predicted"/>
<accession>A0A0C3KHN1</accession>
<dbReference type="PIRSF" id="PIRSF000654">
    <property type="entry name" value="Integrin-linked_kinase"/>
    <property type="match status" value="1"/>
</dbReference>
<organism evidence="2 3">
    <name type="scientific">Tulasnella calospora MUT 4182</name>
    <dbReference type="NCBI Taxonomy" id="1051891"/>
    <lineage>
        <taxon>Eukaryota</taxon>
        <taxon>Fungi</taxon>
        <taxon>Dikarya</taxon>
        <taxon>Basidiomycota</taxon>
        <taxon>Agaricomycotina</taxon>
        <taxon>Agaricomycetes</taxon>
        <taxon>Cantharellales</taxon>
        <taxon>Tulasnellaceae</taxon>
        <taxon>Tulasnella</taxon>
    </lineage>
</organism>
<dbReference type="AlphaFoldDB" id="A0A0C3KHN1"/>
<dbReference type="SUPFAM" id="SSF56112">
    <property type="entry name" value="Protein kinase-like (PK-like)"/>
    <property type="match status" value="1"/>
</dbReference>
<feature type="domain" description="Protein kinase" evidence="1">
    <location>
        <begin position="1"/>
        <end position="212"/>
    </location>
</feature>
<name>A0A0C3KHN1_9AGAM</name>